<dbReference type="Pfam" id="PF07494">
    <property type="entry name" value="Reg_prop"/>
    <property type="match status" value="4"/>
</dbReference>
<dbReference type="EMBL" id="JACOFV010000014">
    <property type="protein sequence ID" value="MBC3863397.1"/>
    <property type="molecule type" value="Genomic_DNA"/>
</dbReference>
<sequence>MPPFSQFAGAVDGKLTEFSFAEPYFENVGDAELLDSTITSLVQDPKGWLWVGTQHGLVRYDGYRFRKFVHDDNNPSSLPGDYVTALMSAQDGKLWVGTLSNGLAIFDPKTERFNHMGGGATDTVLRPGAAATSNVGGRIWAIIAEASGGVWVGANEGLDYWSAGNTHGIQHFRHDRAQADSLADDRVRSLLIDHEGSLWVGGASGLQRRKAGSGHFERIASDPDDPASLANQKIMTIFEAADGKLWLGTIASGAAWLDPGTYKLHWVVDQFKLDRTTHGWISKILEPQSGRIWLATFGGGIDVVQSSNGKLIQHIRHDATNASSLALNHIGAMLVDASGLLWAGTWGGGLQKFLPSNQSFYLLKHSAERNQGLSSPDVHSVLELRDGRILVGSDGNGIDIIDRYAGLVGGYRPFPGQPGKLHDGTITSLAQTQDGALWAGTQQAGTFRLELGSKQWQSYPTNSGMPDVINKFLVAKNGALWVGTAGGLSRWMPQQQRFEAAIRVGGASMNAAVYNLAEDAQGRIWAGSDAGLWAWDPDLRGLIGIFHENQRADSLASNLVQGLLVDHSGRLWVATADGMERLSSWDGKRATFEHISAMLGKPGKSFGENLVEDKMGRIWTDSCVIDPKTMHAVELGKADGYDIGSSWTGSFGSTHDGLILSGGTQGVAIIDTEKFSPWNFEPQVQASELTIDGKSFPLGLLDPTLILEPDQRNFSIGFAALDFSAPQKSRYSYFLKGYDAEWTHVNADHLSANYGNLWPGKYTLVVRASNRLGVWSSHELHIPILVLPAYWQTWWFGLLTLMSLMAAIWVGYRWRLQKVQRRSTETKRLLEKLVLDRTAELDEKNKQLEMLSVTDRLTGLYNRLKLDLTLEAEYGRYIRSGKVFSVILMDVDHFKTVNDTYGHQVGDMVLEAIAEILKAGVRDHDVIGRWGGEEFLVVCPDTDLAEALAVAERLRLGVATHHFAVVKNKTSSFGVATIRSKEMISSLVARADTALYCAKQNGRDRVEFER</sequence>
<comment type="catalytic activity">
    <reaction evidence="2">
        <text>2 GTP = 3',3'-c-di-GMP + 2 diphosphate</text>
        <dbReference type="Rhea" id="RHEA:24898"/>
        <dbReference type="ChEBI" id="CHEBI:33019"/>
        <dbReference type="ChEBI" id="CHEBI:37565"/>
        <dbReference type="ChEBI" id="CHEBI:58805"/>
        <dbReference type="EC" id="2.7.7.65"/>
    </reaction>
</comment>
<evidence type="ECO:0000256" key="3">
    <source>
        <dbReference type="SAM" id="Phobius"/>
    </source>
</evidence>
<accession>A0A923KIX0</accession>
<evidence type="ECO:0000256" key="2">
    <source>
        <dbReference type="ARBA" id="ARBA00034247"/>
    </source>
</evidence>
<dbReference type="Pfam" id="PF00990">
    <property type="entry name" value="GGDEF"/>
    <property type="match status" value="1"/>
</dbReference>
<dbReference type="Gene3D" id="2.130.10.10">
    <property type="entry name" value="YVTN repeat-like/Quinoprotein amine dehydrogenase"/>
    <property type="match status" value="5"/>
</dbReference>
<comment type="caution">
    <text evidence="5">The sequence shown here is derived from an EMBL/GenBank/DDBJ whole genome shotgun (WGS) entry which is preliminary data.</text>
</comment>
<organism evidence="5 6">
    <name type="scientific">Undibacterium jejuense</name>
    <dbReference type="NCBI Taxonomy" id="1344949"/>
    <lineage>
        <taxon>Bacteria</taxon>
        <taxon>Pseudomonadati</taxon>
        <taxon>Pseudomonadota</taxon>
        <taxon>Betaproteobacteria</taxon>
        <taxon>Burkholderiales</taxon>
        <taxon>Oxalobacteraceae</taxon>
        <taxon>Undibacterium</taxon>
    </lineage>
</organism>
<reference evidence="5" key="1">
    <citation type="submission" date="2020-08" db="EMBL/GenBank/DDBJ databases">
        <title>Novel species isolated from subtropical streams in China.</title>
        <authorList>
            <person name="Lu H."/>
        </authorList>
    </citation>
    <scope>NUCLEOTIDE SEQUENCE</scope>
    <source>
        <strain evidence="5">KACC 12607</strain>
    </source>
</reference>
<keyword evidence="3" id="KW-1133">Transmembrane helix</keyword>
<feature type="domain" description="GGDEF" evidence="4">
    <location>
        <begin position="882"/>
        <end position="1010"/>
    </location>
</feature>
<dbReference type="PROSITE" id="PS50887">
    <property type="entry name" value="GGDEF"/>
    <property type="match status" value="1"/>
</dbReference>
<dbReference type="PANTHER" id="PTHR45138:SF9">
    <property type="entry name" value="DIGUANYLATE CYCLASE DGCM-RELATED"/>
    <property type="match status" value="1"/>
</dbReference>
<dbReference type="SMART" id="SM00267">
    <property type="entry name" value="GGDEF"/>
    <property type="match status" value="1"/>
</dbReference>
<dbReference type="Pfam" id="PF07495">
    <property type="entry name" value="Y_Y_Y"/>
    <property type="match status" value="1"/>
</dbReference>
<dbReference type="Gene3D" id="2.60.40.10">
    <property type="entry name" value="Immunoglobulins"/>
    <property type="match status" value="1"/>
</dbReference>
<keyword evidence="3" id="KW-0472">Membrane</keyword>
<dbReference type="RefSeq" id="WP_186913340.1">
    <property type="nucleotide sequence ID" value="NZ_JACOFV010000014.1"/>
</dbReference>
<dbReference type="InterPro" id="IPR011110">
    <property type="entry name" value="Reg_prop"/>
</dbReference>
<protein>
    <recommendedName>
        <fullName evidence="1">diguanylate cyclase</fullName>
        <ecNumber evidence="1">2.7.7.65</ecNumber>
    </recommendedName>
</protein>
<dbReference type="EC" id="2.7.7.65" evidence="1"/>
<evidence type="ECO:0000313" key="5">
    <source>
        <dbReference type="EMBL" id="MBC3863397.1"/>
    </source>
</evidence>
<proteinExistence type="predicted"/>
<dbReference type="InterPro" id="IPR029787">
    <property type="entry name" value="Nucleotide_cyclase"/>
</dbReference>
<keyword evidence="6" id="KW-1185">Reference proteome</keyword>
<dbReference type="SUPFAM" id="SSF55073">
    <property type="entry name" value="Nucleotide cyclase"/>
    <property type="match status" value="1"/>
</dbReference>
<dbReference type="CDD" id="cd01949">
    <property type="entry name" value="GGDEF"/>
    <property type="match status" value="1"/>
</dbReference>
<evidence type="ECO:0000313" key="6">
    <source>
        <dbReference type="Proteomes" id="UP000634011"/>
    </source>
</evidence>
<dbReference type="Proteomes" id="UP000634011">
    <property type="component" value="Unassembled WGS sequence"/>
</dbReference>
<feature type="transmembrane region" description="Helical" evidence="3">
    <location>
        <begin position="794"/>
        <end position="812"/>
    </location>
</feature>
<dbReference type="InterPro" id="IPR043128">
    <property type="entry name" value="Rev_trsase/Diguanyl_cyclase"/>
</dbReference>
<dbReference type="InterPro" id="IPR000160">
    <property type="entry name" value="GGDEF_dom"/>
</dbReference>
<dbReference type="InterPro" id="IPR050469">
    <property type="entry name" value="Diguanylate_Cyclase"/>
</dbReference>
<evidence type="ECO:0000259" key="4">
    <source>
        <dbReference type="PROSITE" id="PS50887"/>
    </source>
</evidence>
<dbReference type="InterPro" id="IPR015943">
    <property type="entry name" value="WD40/YVTN_repeat-like_dom_sf"/>
</dbReference>
<name>A0A923KIX0_9BURK</name>
<gene>
    <name evidence="5" type="ORF">H8K32_14930</name>
</gene>
<keyword evidence="3" id="KW-0812">Transmembrane</keyword>
<dbReference type="NCBIfam" id="TIGR00254">
    <property type="entry name" value="GGDEF"/>
    <property type="match status" value="1"/>
</dbReference>
<dbReference type="InterPro" id="IPR011123">
    <property type="entry name" value="Y_Y_Y"/>
</dbReference>
<dbReference type="GO" id="GO:0052621">
    <property type="term" value="F:diguanylate cyclase activity"/>
    <property type="evidence" value="ECO:0007669"/>
    <property type="project" value="UniProtKB-EC"/>
</dbReference>
<evidence type="ECO:0000256" key="1">
    <source>
        <dbReference type="ARBA" id="ARBA00012528"/>
    </source>
</evidence>
<dbReference type="InterPro" id="IPR013783">
    <property type="entry name" value="Ig-like_fold"/>
</dbReference>
<dbReference type="Gene3D" id="3.30.70.270">
    <property type="match status" value="1"/>
</dbReference>
<dbReference type="PANTHER" id="PTHR45138">
    <property type="entry name" value="REGULATORY COMPONENTS OF SENSORY TRANSDUCTION SYSTEM"/>
    <property type="match status" value="1"/>
</dbReference>
<dbReference type="SUPFAM" id="SSF63829">
    <property type="entry name" value="Calcium-dependent phosphotriesterase"/>
    <property type="match status" value="3"/>
</dbReference>
<dbReference type="AlphaFoldDB" id="A0A923KIX0"/>
<dbReference type="FunFam" id="3.30.70.270:FF:000001">
    <property type="entry name" value="Diguanylate cyclase domain protein"/>
    <property type="match status" value="1"/>
</dbReference>